<feature type="domain" description="DUF7064" evidence="1">
    <location>
        <begin position="202"/>
        <end position="327"/>
    </location>
</feature>
<gene>
    <name evidence="2" type="ORF">GCM10009547_02390</name>
</gene>
<accession>A0ABP3R7G2</accession>
<evidence type="ECO:0000313" key="3">
    <source>
        <dbReference type="Proteomes" id="UP001500957"/>
    </source>
</evidence>
<dbReference type="Pfam" id="PF23212">
    <property type="entry name" value="DUF7064"/>
    <property type="match status" value="1"/>
</dbReference>
<reference evidence="3" key="1">
    <citation type="journal article" date="2019" name="Int. J. Syst. Evol. Microbiol.">
        <title>The Global Catalogue of Microorganisms (GCM) 10K type strain sequencing project: providing services to taxonomists for standard genome sequencing and annotation.</title>
        <authorList>
            <consortium name="The Broad Institute Genomics Platform"/>
            <consortium name="The Broad Institute Genome Sequencing Center for Infectious Disease"/>
            <person name="Wu L."/>
            <person name="Ma J."/>
        </authorList>
    </citation>
    <scope>NUCLEOTIDE SEQUENCE [LARGE SCALE GENOMIC DNA]</scope>
    <source>
        <strain evidence="3">JCM 10671</strain>
    </source>
</reference>
<dbReference type="InterPro" id="IPR055492">
    <property type="entry name" value="DUF7064"/>
</dbReference>
<proteinExistence type="predicted"/>
<dbReference type="EMBL" id="BAAAHE010000002">
    <property type="protein sequence ID" value="GAA0604134.1"/>
    <property type="molecule type" value="Genomic_DNA"/>
</dbReference>
<keyword evidence="3" id="KW-1185">Reference proteome</keyword>
<organism evidence="2 3">
    <name type="scientific">Sporichthya brevicatena</name>
    <dbReference type="NCBI Taxonomy" id="171442"/>
    <lineage>
        <taxon>Bacteria</taxon>
        <taxon>Bacillati</taxon>
        <taxon>Actinomycetota</taxon>
        <taxon>Actinomycetes</taxon>
        <taxon>Sporichthyales</taxon>
        <taxon>Sporichthyaceae</taxon>
        <taxon>Sporichthya</taxon>
    </lineage>
</organism>
<comment type="caution">
    <text evidence="2">The sequence shown here is derived from an EMBL/GenBank/DDBJ whole genome shotgun (WGS) entry which is preliminary data.</text>
</comment>
<dbReference type="Proteomes" id="UP001500957">
    <property type="component" value="Unassembled WGS sequence"/>
</dbReference>
<evidence type="ECO:0000259" key="1">
    <source>
        <dbReference type="Pfam" id="PF23212"/>
    </source>
</evidence>
<sequence>MEYPHNVDPVEDLTHAIPSGVDLWSENYFFGWYDPQAEVGLWNHLGRTPHDPTTWRGLITVYLPGGKLLMSRTYGRGPQTPGESGPSNGTLSFRCDEPLTTWTVTGDAMARPTDIDELGSGLLTDREVVPVQFEYRFDALTPLWDLGAADMSDQSWAHRHYEQPGRFAGRLRCGDQEWELAGTGIRDHSYGPRNFANFRRGSWAHAEFPSGRSFVALRMWDNDDVVALNRGFICEDDKLREITPLDMPTLESAGADPRAMTVRLDDGGREVVIEVEVLSSMTQTLSEPNEVLQGVDRTDPRIKILNDAMVRCRWDGEEAYGLCERSRRIEDLGAS</sequence>
<evidence type="ECO:0000313" key="2">
    <source>
        <dbReference type="EMBL" id="GAA0604134.1"/>
    </source>
</evidence>
<dbReference type="SUPFAM" id="SSF159245">
    <property type="entry name" value="AttH-like"/>
    <property type="match status" value="1"/>
</dbReference>
<dbReference type="RefSeq" id="WP_344600708.1">
    <property type="nucleotide sequence ID" value="NZ_BAAAHE010000002.1"/>
</dbReference>
<protein>
    <recommendedName>
        <fullName evidence="1">DUF7064 domain-containing protein</fullName>
    </recommendedName>
</protein>
<name>A0ABP3R7G2_9ACTN</name>